<proteinExistence type="predicted"/>
<feature type="region of interest" description="Disordered" evidence="1">
    <location>
        <begin position="205"/>
        <end position="261"/>
    </location>
</feature>
<dbReference type="AlphaFoldDB" id="A0A812JS13"/>
<name>A0A812JS13_9DINO</name>
<feature type="region of interest" description="Disordered" evidence="1">
    <location>
        <begin position="880"/>
        <end position="915"/>
    </location>
</feature>
<keyword evidence="3" id="KW-1185">Reference proteome</keyword>
<comment type="caution">
    <text evidence="2">The sequence shown here is derived from an EMBL/GenBank/DDBJ whole genome shotgun (WGS) entry which is preliminary data.</text>
</comment>
<dbReference type="EMBL" id="CAJNJA010006570">
    <property type="protein sequence ID" value="CAE7212165.1"/>
    <property type="molecule type" value="Genomic_DNA"/>
</dbReference>
<feature type="compositionally biased region" description="Acidic residues" evidence="1">
    <location>
        <begin position="421"/>
        <end position="445"/>
    </location>
</feature>
<organism evidence="2 3">
    <name type="scientific">Symbiodinium necroappetens</name>
    <dbReference type="NCBI Taxonomy" id="1628268"/>
    <lineage>
        <taxon>Eukaryota</taxon>
        <taxon>Sar</taxon>
        <taxon>Alveolata</taxon>
        <taxon>Dinophyceae</taxon>
        <taxon>Suessiales</taxon>
        <taxon>Symbiodiniaceae</taxon>
        <taxon>Symbiodinium</taxon>
    </lineage>
</organism>
<evidence type="ECO:0000313" key="2">
    <source>
        <dbReference type="EMBL" id="CAE7212165.1"/>
    </source>
</evidence>
<reference evidence="2" key="1">
    <citation type="submission" date="2021-02" db="EMBL/GenBank/DDBJ databases">
        <authorList>
            <person name="Dougan E. K."/>
            <person name="Rhodes N."/>
            <person name="Thang M."/>
            <person name="Chan C."/>
        </authorList>
    </citation>
    <scope>NUCLEOTIDE SEQUENCE</scope>
</reference>
<feature type="compositionally biased region" description="Low complexity" evidence="1">
    <location>
        <begin position="880"/>
        <end position="893"/>
    </location>
</feature>
<feature type="region of interest" description="Disordered" evidence="1">
    <location>
        <begin position="787"/>
        <end position="806"/>
    </location>
</feature>
<accession>A0A812JS13</accession>
<dbReference type="OrthoDB" id="436111at2759"/>
<feature type="compositionally biased region" description="Basic and acidic residues" evidence="1">
    <location>
        <begin position="248"/>
        <end position="257"/>
    </location>
</feature>
<evidence type="ECO:0000256" key="1">
    <source>
        <dbReference type="SAM" id="MobiDB-lite"/>
    </source>
</evidence>
<sequence length="915" mass="97825">MDSFAAKVLKRQYVSSVERQWYQEIVRMAGAKRYAQRVSLRDGLAVSDAQGQHCTSNLHDSSYSKLLQAFRDAVCLLADVDSSPPSTCVKTVVVSKDAYHMIDKGLCRCLSWASHARFQCNNLVRSPEPCQESRQYQSYERFQSPSFGGFNPAFGPPGFPGLAGSMEPLPALGAPMQPMRMPGASSNLQGLGLELEPRRRGTLPELSAFEDSDSQEAGKTVEKAEDEATDAVQEAVKKDLDKAEDETDKMLDKDPDNTRVPQDTADAVQMYAQKRIVPTFTGGLTMRKINDLISESRQLLHKVHGKLNAMKVKPPDTGSAAAAEGASAKQAQKQQSSALQLMAIPPARGWRLSVRRLTTYGGASRWLKFQKRPSAAADLQGAGSSQQQLFLAWMQSMGRRQESIFQDAASKPPPPHRSGDADELSDSEDLDSLSEDSDSEDEEEPEPRQEGTSRPSRRSEHVHKPKDGHDSETDAADTPKMELQSHRGDRLGREERAMHRRGLGSKDEILGYARQVADEMGQSDGVSVSDIMMFAKRVAAHPSESGVVTESFGVDGFSNDMFSDNSLGGSALLRFARGVAQRGDLSSAGGTSAVEGDVLAFARKVAQQASESGIGTGITEGTDIMAFARKAARAVSQSGISQGASESDVLAFARKAAREISQSGVNANDSDILTFARKAADDVSKSGVVSETSVLAFARQVASGMHSEVTETSAATSRSDFLAFARRAAQDVSKSGVASSVASGAESDIYAFAQQVAGDVSRSGVHGASEAAGSVRESDIFAIAQRHTGLPESKTPANPASSVASGSDIMQFAQKVAQDVSEAGYSRASEASDSRLLESRSGAESTSDVLAFARSAAQAVGSSTVPSEDLFVPARRVLREGSSVSGSEPEVQSLHWPSHAYSTEPPSKDFGIPVR</sequence>
<gene>
    <name evidence="2" type="ORF">SNEC2469_LOCUS2213</name>
</gene>
<protein>
    <submittedName>
        <fullName evidence="2">Uncharacterized protein</fullName>
    </submittedName>
</protein>
<feature type="compositionally biased region" description="Polar residues" evidence="1">
    <location>
        <begin position="795"/>
        <end position="805"/>
    </location>
</feature>
<dbReference type="Proteomes" id="UP000601435">
    <property type="component" value="Unassembled WGS sequence"/>
</dbReference>
<feature type="region of interest" description="Disordered" evidence="1">
    <location>
        <begin position="401"/>
        <end position="500"/>
    </location>
</feature>
<evidence type="ECO:0000313" key="3">
    <source>
        <dbReference type="Proteomes" id="UP000601435"/>
    </source>
</evidence>
<feature type="compositionally biased region" description="Basic and acidic residues" evidence="1">
    <location>
        <begin position="465"/>
        <end position="497"/>
    </location>
</feature>